<feature type="region of interest" description="Disordered" evidence="2">
    <location>
        <begin position="265"/>
        <end position="290"/>
    </location>
</feature>
<protein>
    <submittedName>
        <fullName evidence="3">Phosphoesterase</fullName>
    </submittedName>
</protein>
<reference evidence="3 4" key="1">
    <citation type="submission" date="2019-05" db="EMBL/GenBank/DDBJ databases">
        <authorList>
            <person name="Farhan Ul Haque M."/>
        </authorList>
    </citation>
    <scope>NUCLEOTIDE SEQUENCE [LARGE SCALE GENOMIC DNA]</scope>
    <source>
        <strain evidence="3">2</strain>
    </source>
</reference>
<dbReference type="GO" id="GO:0042578">
    <property type="term" value="F:phosphoric ester hydrolase activity"/>
    <property type="evidence" value="ECO:0007669"/>
    <property type="project" value="UniProtKB-ARBA"/>
</dbReference>
<feature type="region of interest" description="Disordered" evidence="2">
    <location>
        <begin position="354"/>
        <end position="402"/>
    </location>
</feature>
<organism evidence="3 4">
    <name type="scientific">Methylocella tundrae</name>
    <dbReference type="NCBI Taxonomy" id="227605"/>
    <lineage>
        <taxon>Bacteria</taxon>
        <taxon>Pseudomonadati</taxon>
        <taxon>Pseudomonadota</taxon>
        <taxon>Alphaproteobacteria</taxon>
        <taxon>Hyphomicrobiales</taxon>
        <taxon>Beijerinckiaceae</taxon>
        <taxon>Methylocella</taxon>
    </lineage>
</organism>
<sequence length="716" mass="76974">MRTTSSNRKSLKDRLLSCVAIGVIIGNTVAPIATASAQEGRSEEGRHEEGRTATPIKHVIIILGENRSFDHIFATYKPVHKGESISNLLSKGIVNADGTPGPNYGEALQSRGFDTTRYQLTPSKTAYSVLPPALVGGPSTPALCAALGVTSGTSCDTPANEAVAKTVENGLPDDYYKYLLTGGTGQTSKTPDKRISYAGRDATHLPPGPYQLTSKTYPYDAYAASPVHRFYQMWQQLDCDASAATEHNSSGCRSDLFPWVETSVGAGSNGAAPPAGFNESSTGEGSTSMGFFNVQQGDAPYFKELADTYSMSDNYHQAVNGGTGANHVMFGAGDAIWFSDGAGNPAVPPHNPVNPAAPGTPLPGYASALSEIENPNPRPGTNNYYTEDGYGGGSGSPTAVAPNANHGGGSYVNCSDATQPGVPAVLNYLHSLSHKIASGCETGHYYLLNNYNPGYFGDGSNAYTDANANNTVFTLPPSNLRTIGDSLNERQISWAYYGDDWNRYLNDKYEKNAEDIYCNICNWAQYSTSIMTNPAVRTEHLKDTTDLYASIAAGKLPAVSYVKPSGLLDGHPGSSKLNLYEGFVKKIVDGVKANPKLWAETAILVTFDEGGGYWDSGYVQPLDFFGDGTRTPMIVVSPYSRGGHISHTYADHASTLKFIEANWGLKPITRRSRDNFPNPRTESDPYVPVNSPAIGDMMDLFNFDHDHDHDHDRDHH</sequence>
<evidence type="ECO:0000256" key="1">
    <source>
        <dbReference type="ARBA" id="ARBA00022801"/>
    </source>
</evidence>
<comment type="caution">
    <text evidence="3">The sequence shown here is derived from an EMBL/GenBank/DDBJ whole genome shotgun (WGS) entry which is preliminary data.</text>
</comment>
<dbReference type="InterPro" id="IPR017850">
    <property type="entry name" value="Alkaline_phosphatase_core_sf"/>
</dbReference>
<dbReference type="Proteomes" id="UP000485880">
    <property type="component" value="Unassembled WGS sequence"/>
</dbReference>
<keyword evidence="4" id="KW-1185">Reference proteome</keyword>
<dbReference type="AlphaFoldDB" id="A0A8B6MCS9"/>
<evidence type="ECO:0000256" key="2">
    <source>
        <dbReference type="SAM" id="MobiDB-lite"/>
    </source>
</evidence>
<name>A0A8B6MCS9_METTU</name>
<evidence type="ECO:0000313" key="3">
    <source>
        <dbReference type="EMBL" id="VTZ52018.1"/>
    </source>
</evidence>
<keyword evidence="1" id="KW-0378">Hydrolase</keyword>
<dbReference type="InterPro" id="IPR007312">
    <property type="entry name" value="Phosphoesterase"/>
</dbReference>
<evidence type="ECO:0000313" key="4">
    <source>
        <dbReference type="Proteomes" id="UP000485880"/>
    </source>
</evidence>
<dbReference type="PANTHER" id="PTHR31956">
    <property type="entry name" value="NON-SPECIFIC PHOSPHOLIPASE C4-RELATED"/>
    <property type="match status" value="1"/>
</dbReference>
<proteinExistence type="predicted"/>
<dbReference type="RefSeq" id="WP_174513692.1">
    <property type="nucleotide sequence ID" value="NZ_CABFMQ020000120.1"/>
</dbReference>
<dbReference type="PANTHER" id="PTHR31956:SF1">
    <property type="entry name" value="NON-SPECIFIC PHOSPHOLIPASE C1"/>
    <property type="match status" value="1"/>
</dbReference>
<gene>
    <name evidence="3" type="ORF">MPC4_60107</name>
</gene>
<dbReference type="Pfam" id="PF04185">
    <property type="entry name" value="Phosphoesterase"/>
    <property type="match status" value="1"/>
</dbReference>
<dbReference type="Gene3D" id="3.40.720.10">
    <property type="entry name" value="Alkaline Phosphatase, subunit A"/>
    <property type="match status" value="2"/>
</dbReference>
<feature type="region of interest" description="Disordered" evidence="2">
    <location>
        <begin position="670"/>
        <end position="689"/>
    </location>
</feature>
<feature type="compositionally biased region" description="Low complexity" evidence="2">
    <location>
        <begin position="265"/>
        <end position="288"/>
    </location>
</feature>
<accession>A0A8B6MCS9</accession>
<dbReference type="EMBL" id="CABFMQ020000120">
    <property type="protein sequence ID" value="VTZ52018.1"/>
    <property type="molecule type" value="Genomic_DNA"/>
</dbReference>